<dbReference type="Proteomes" id="UP000234857">
    <property type="component" value="Unassembled WGS sequence"/>
</dbReference>
<dbReference type="InterPro" id="IPR012902">
    <property type="entry name" value="N_methyl_site"/>
</dbReference>
<dbReference type="PROSITE" id="PS00409">
    <property type="entry name" value="PROKAR_NTER_METHYL"/>
    <property type="match status" value="1"/>
</dbReference>
<sequence length="186" mass="21768">MLGKRNSGFTTVELMISISVGLLIILLMSSSFGQNVLNIKESSRLNDLEYGKHFLMKEIYLNLINMNSRLTINNGDVKSSKINFITFTEKKGGLYEKIVFDYHPYKDISKGINTVYYKDEKNRFVRERDGKVKFLMENLLELNFSYLNRMIYCDGTFYYEKDGKTLERDFRFGIFAGYDHVGVKFE</sequence>
<protein>
    <recommendedName>
        <fullName evidence="3">Prepilin-type N-terminal cleavage/methylation domain-containing protein</fullName>
    </recommendedName>
</protein>
<accession>A0A2N5ZLE5</accession>
<dbReference type="AlphaFoldDB" id="A0A2N5ZLE5"/>
<evidence type="ECO:0000313" key="2">
    <source>
        <dbReference type="Proteomes" id="UP000234857"/>
    </source>
</evidence>
<evidence type="ECO:0000313" key="1">
    <source>
        <dbReference type="EMBL" id="PLX19527.1"/>
    </source>
</evidence>
<proteinExistence type="predicted"/>
<comment type="caution">
    <text evidence="1">The sequence shown here is derived from an EMBL/GenBank/DDBJ whole genome shotgun (WGS) entry which is preliminary data.</text>
</comment>
<organism evidence="1 2">
    <name type="scientific">Muiribacterium halophilum</name>
    <dbReference type="NCBI Taxonomy" id="2053465"/>
    <lineage>
        <taxon>Bacteria</taxon>
        <taxon>Candidatus Muiribacteriota</taxon>
        <taxon>Candidatus Muiribacteriia</taxon>
        <taxon>Candidatus Muiribacteriales</taxon>
        <taxon>Candidatus Muiribacteriaceae</taxon>
        <taxon>Candidatus Muiribacterium</taxon>
    </lineage>
</organism>
<evidence type="ECO:0008006" key="3">
    <source>
        <dbReference type="Google" id="ProtNLM"/>
    </source>
</evidence>
<dbReference type="EMBL" id="PKTG01000025">
    <property type="protein sequence ID" value="PLX19527.1"/>
    <property type="molecule type" value="Genomic_DNA"/>
</dbReference>
<name>A0A2N5ZLE5_MUIH1</name>
<gene>
    <name evidence="1" type="ORF">C0601_01340</name>
</gene>
<reference evidence="1 2" key="1">
    <citation type="submission" date="2017-11" db="EMBL/GenBank/DDBJ databases">
        <title>Genome-resolved metagenomics identifies genetic mobility, metabolic interactions, and unexpected diversity in perchlorate-reducing communities.</title>
        <authorList>
            <person name="Barnum T.P."/>
            <person name="Figueroa I.A."/>
            <person name="Carlstrom C.I."/>
            <person name="Lucas L.N."/>
            <person name="Engelbrektson A.L."/>
            <person name="Coates J.D."/>
        </authorList>
    </citation>
    <scope>NUCLEOTIDE SEQUENCE [LARGE SCALE GENOMIC DNA]</scope>
    <source>
        <strain evidence="1">BM706</strain>
    </source>
</reference>